<evidence type="ECO:0000256" key="3">
    <source>
        <dbReference type="ARBA" id="ARBA00022598"/>
    </source>
</evidence>
<organism evidence="6 7">
    <name type="scientific">Streptomyces avermitilis</name>
    <dbReference type="NCBI Taxonomy" id="33903"/>
    <lineage>
        <taxon>Bacteria</taxon>
        <taxon>Bacillati</taxon>
        <taxon>Actinomycetota</taxon>
        <taxon>Actinomycetes</taxon>
        <taxon>Kitasatosporales</taxon>
        <taxon>Streptomycetaceae</taxon>
        <taxon>Streptomyces</taxon>
    </lineage>
</organism>
<reference evidence="6 7" key="1">
    <citation type="submission" date="2019-04" db="EMBL/GenBank/DDBJ databases">
        <title>Draft genome sequences of Streptomyces avermitilis ATCC 31267.</title>
        <authorList>
            <person name="Komaki H."/>
            <person name="Tamura T."/>
            <person name="Hosoyama A."/>
        </authorList>
    </citation>
    <scope>NUCLEOTIDE SEQUENCE [LARGE SCALE GENOMIC DNA]</scope>
    <source>
        <strain evidence="6 7">ATCC 31267</strain>
    </source>
</reference>
<evidence type="ECO:0000313" key="7">
    <source>
        <dbReference type="Proteomes" id="UP000299211"/>
    </source>
</evidence>
<evidence type="ECO:0000259" key="5">
    <source>
        <dbReference type="Pfam" id="PF00668"/>
    </source>
</evidence>
<dbReference type="GO" id="GO:0008610">
    <property type="term" value="P:lipid biosynthetic process"/>
    <property type="evidence" value="ECO:0007669"/>
    <property type="project" value="UniProtKB-ARBA"/>
</dbReference>
<proteinExistence type="predicted"/>
<dbReference type="GO" id="GO:0005737">
    <property type="term" value="C:cytoplasm"/>
    <property type="evidence" value="ECO:0007669"/>
    <property type="project" value="TreeGrafter"/>
</dbReference>
<protein>
    <recommendedName>
        <fullName evidence="5">Condensation domain-containing protein</fullName>
    </recommendedName>
</protein>
<dbReference type="GO" id="GO:0044550">
    <property type="term" value="P:secondary metabolite biosynthetic process"/>
    <property type="evidence" value="ECO:0007669"/>
    <property type="project" value="TreeGrafter"/>
</dbReference>
<evidence type="ECO:0000256" key="4">
    <source>
        <dbReference type="SAM" id="MobiDB-lite"/>
    </source>
</evidence>
<dbReference type="Proteomes" id="UP000299211">
    <property type="component" value="Unassembled WGS sequence"/>
</dbReference>
<keyword evidence="1" id="KW-0596">Phosphopantetheine</keyword>
<evidence type="ECO:0000313" key="6">
    <source>
        <dbReference type="EMBL" id="GDY71380.1"/>
    </source>
</evidence>
<feature type="domain" description="Condensation" evidence="5">
    <location>
        <begin position="2"/>
        <end position="349"/>
    </location>
</feature>
<sequence length="376" mass="40840">MADIWPLSPLQEGLLFHAEYDDQGPDLYEGQRVLALDGPLDTERLRASWEALLARHPILRASFHQRASGEAVQVIARHVQLPWTQADLTGTAEADLAASLDRLFAGERARRLDVTSAPLLRLLLVRLAADRHLLVLTSHHIVADGWSLPVIITEVSALYEAGGDGRALPPATSYRAYLEWLRRRDGETAREAWRAEFAGADEPTLVAPAHPGAASDVPERVSFEFTEDVTRAVSELARAHGLTVNTVVQGAWALLLARLVGRTDVVFGATVAGRPADIPGVESMVGLFINSLPVRVNPAAEQSVVAMLTDLQARQVALMAHQHLGLPEIRRAAGPGAVFDTLVVYENYPRPPSRSPRRTPCPSAPGGNRRTPGTTR</sequence>
<dbReference type="GO" id="GO:0016874">
    <property type="term" value="F:ligase activity"/>
    <property type="evidence" value="ECO:0007669"/>
    <property type="project" value="UniProtKB-KW"/>
</dbReference>
<evidence type="ECO:0000256" key="2">
    <source>
        <dbReference type="ARBA" id="ARBA00022553"/>
    </source>
</evidence>
<comment type="caution">
    <text evidence="6">The sequence shown here is derived from an EMBL/GenBank/DDBJ whole genome shotgun (WGS) entry which is preliminary data.</text>
</comment>
<dbReference type="GO" id="GO:0043041">
    <property type="term" value="P:amino acid activation for nonribosomal peptide biosynthetic process"/>
    <property type="evidence" value="ECO:0007669"/>
    <property type="project" value="TreeGrafter"/>
</dbReference>
<gene>
    <name evidence="6" type="ORF">SAV31267_008650</name>
</gene>
<dbReference type="GO" id="GO:0031177">
    <property type="term" value="F:phosphopantetheine binding"/>
    <property type="evidence" value="ECO:0007669"/>
    <property type="project" value="TreeGrafter"/>
</dbReference>
<feature type="region of interest" description="Disordered" evidence="4">
    <location>
        <begin position="349"/>
        <end position="376"/>
    </location>
</feature>
<name>A0A4D4MHA0_STRAX</name>
<keyword evidence="3" id="KW-0436">Ligase</keyword>
<dbReference type="EMBL" id="BJHY01000001">
    <property type="protein sequence ID" value="GDY71380.1"/>
    <property type="molecule type" value="Genomic_DNA"/>
</dbReference>
<keyword evidence="2" id="KW-0597">Phosphoprotein</keyword>
<dbReference type="AlphaFoldDB" id="A0A4D4MHA0"/>
<accession>A0A4D4MHA0</accession>
<dbReference type="CDD" id="cd19543">
    <property type="entry name" value="DCL_NRPS"/>
    <property type="match status" value="1"/>
</dbReference>
<evidence type="ECO:0000256" key="1">
    <source>
        <dbReference type="ARBA" id="ARBA00022450"/>
    </source>
</evidence>
<dbReference type="Gene3D" id="3.30.559.10">
    <property type="entry name" value="Chloramphenicol acetyltransferase-like domain"/>
    <property type="match status" value="1"/>
</dbReference>
<dbReference type="PANTHER" id="PTHR45527">
    <property type="entry name" value="NONRIBOSOMAL PEPTIDE SYNTHETASE"/>
    <property type="match status" value="1"/>
</dbReference>
<dbReference type="SUPFAM" id="SSF52777">
    <property type="entry name" value="CoA-dependent acyltransferases"/>
    <property type="match status" value="2"/>
</dbReference>
<dbReference type="InterPro" id="IPR001242">
    <property type="entry name" value="Condensation_dom"/>
</dbReference>
<dbReference type="InterPro" id="IPR023213">
    <property type="entry name" value="CAT-like_dom_sf"/>
</dbReference>
<dbReference type="PANTHER" id="PTHR45527:SF11">
    <property type="entry name" value="NONRIBOSOMAL PEPTIDE SYNTHETASE 5"/>
    <property type="match status" value="1"/>
</dbReference>
<dbReference type="Pfam" id="PF00668">
    <property type="entry name" value="Condensation"/>
    <property type="match status" value="1"/>
</dbReference>
<dbReference type="Gene3D" id="3.30.559.30">
    <property type="entry name" value="Nonribosomal peptide synthetase, condensation domain"/>
    <property type="match status" value="1"/>
</dbReference>